<keyword evidence="4" id="KW-1185">Reference proteome</keyword>
<reference evidence="3" key="1">
    <citation type="journal article" date="2014" name="Int. J. Syst. Evol. Microbiol.">
        <title>Complete genome sequence of Corynebacterium casei LMG S-19264T (=DSM 44701T), isolated from a smear-ripened cheese.</title>
        <authorList>
            <consortium name="US DOE Joint Genome Institute (JGI-PGF)"/>
            <person name="Walter F."/>
            <person name="Albersmeier A."/>
            <person name="Kalinowski J."/>
            <person name="Ruckert C."/>
        </authorList>
    </citation>
    <scope>NUCLEOTIDE SEQUENCE</scope>
    <source>
        <strain evidence="3">JCM 3276</strain>
    </source>
</reference>
<dbReference type="EMBL" id="BMRB01000002">
    <property type="protein sequence ID" value="GGS34763.1"/>
    <property type="molecule type" value="Genomic_DNA"/>
</dbReference>
<accession>A0A918GFU0</accession>
<proteinExistence type="predicted"/>
<feature type="coiled-coil region" evidence="1">
    <location>
        <begin position="122"/>
        <end position="185"/>
    </location>
</feature>
<dbReference type="RefSeq" id="WP_189211149.1">
    <property type="nucleotide sequence ID" value="NZ_BMRB01000002.1"/>
</dbReference>
<feature type="coiled-coil region" evidence="1">
    <location>
        <begin position="47"/>
        <end position="81"/>
    </location>
</feature>
<keyword evidence="1" id="KW-0175">Coiled coil</keyword>
<gene>
    <name evidence="3" type="ORF">GCM10010171_31580</name>
</gene>
<evidence type="ECO:0000256" key="1">
    <source>
        <dbReference type="SAM" id="Coils"/>
    </source>
</evidence>
<reference evidence="3" key="2">
    <citation type="submission" date="2020-09" db="EMBL/GenBank/DDBJ databases">
        <authorList>
            <person name="Sun Q."/>
            <person name="Ohkuma M."/>
        </authorList>
    </citation>
    <scope>NUCLEOTIDE SEQUENCE</scope>
    <source>
        <strain evidence="3">JCM 3276</strain>
    </source>
</reference>
<feature type="compositionally biased region" description="Low complexity" evidence="2">
    <location>
        <begin position="322"/>
        <end position="338"/>
    </location>
</feature>
<dbReference type="AlphaFoldDB" id="A0A918GFU0"/>
<evidence type="ECO:0000313" key="4">
    <source>
        <dbReference type="Proteomes" id="UP000660680"/>
    </source>
</evidence>
<organism evidence="3 4">
    <name type="scientific">Actinokineospora fastidiosa</name>
    <dbReference type="NCBI Taxonomy" id="1816"/>
    <lineage>
        <taxon>Bacteria</taxon>
        <taxon>Bacillati</taxon>
        <taxon>Actinomycetota</taxon>
        <taxon>Actinomycetes</taxon>
        <taxon>Pseudonocardiales</taxon>
        <taxon>Pseudonocardiaceae</taxon>
        <taxon>Actinokineospora</taxon>
    </lineage>
</organism>
<dbReference type="Proteomes" id="UP000660680">
    <property type="component" value="Unassembled WGS sequence"/>
</dbReference>
<evidence type="ECO:0008006" key="5">
    <source>
        <dbReference type="Google" id="ProtNLM"/>
    </source>
</evidence>
<sequence length="345" mass="37783">MTAVDTRSELVPLRTDFDLVWRGCDPGQVRRYVEETEVELRLLAADRDAAAARADDLARLLDQARAEVRDLRARVDRLSRTPVDPATLPERLRRMVDLAHEQAAEITGRAQSAAEQHWAAAEQAAARARERTERLLADLETRRRDLETEHRALLRQAHDRIATMTRAAEHRRRDLDERAAALREQVQSDFETAMAARRAEAMATLSKEETAARERASRIVADATAEAERRITAARRQVDELRAHRARIAESIQAAHRLLAAAVPLLHDDPPAADGETSPSVPQGDAEAVTTKAPAVGVPRDGAAAPSEERPVMAAVTTLRQAAADAPAEDSPAPSDNAVVLGRSA</sequence>
<evidence type="ECO:0000313" key="3">
    <source>
        <dbReference type="EMBL" id="GGS34763.1"/>
    </source>
</evidence>
<comment type="caution">
    <text evidence="3">The sequence shown here is derived from an EMBL/GenBank/DDBJ whole genome shotgun (WGS) entry which is preliminary data.</text>
</comment>
<protein>
    <recommendedName>
        <fullName evidence="5">Cellulose-binding protein</fullName>
    </recommendedName>
</protein>
<feature type="region of interest" description="Disordered" evidence="2">
    <location>
        <begin position="269"/>
        <end position="345"/>
    </location>
</feature>
<evidence type="ECO:0000256" key="2">
    <source>
        <dbReference type="SAM" id="MobiDB-lite"/>
    </source>
</evidence>
<name>A0A918GFU0_9PSEU</name>